<dbReference type="Pfam" id="PF00535">
    <property type="entry name" value="Glycos_transf_2"/>
    <property type="match status" value="1"/>
</dbReference>
<evidence type="ECO:0000313" key="2">
    <source>
        <dbReference type="EMBL" id="KKT61406.1"/>
    </source>
</evidence>
<dbReference type="GO" id="GO:0016740">
    <property type="term" value="F:transferase activity"/>
    <property type="evidence" value="ECO:0007669"/>
    <property type="project" value="UniProtKB-KW"/>
</dbReference>
<feature type="domain" description="Glycosyltransferase 2-like" evidence="1">
    <location>
        <begin position="7"/>
        <end position="170"/>
    </location>
</feature>
<dbReference type="Proteomes" id="UP000034521">
    <property type="component" value="Unassembled WGS sequence"/>
</dbReference>
<organism evidence="2 3">
    <name type="scientific">Candidatus Gottesmanbacteria bacterium GW2011_GWA1_44_24b</name>
    <dbReference type="NCBI Taxonomy" id="1618437"/>
    <lineage>
        <taxon>Bacteria</taxon>
        <taxon>Candidatus Gottesmaniibacteriota</taxon>
    </lineage>
</organism>
<dbReference type="PANTHER" id="PTHR43685">
    <property type="entry name" value="GLYCOSYLTRANSFERASE"/>
    <property type="match status" value="1"/>
</dbReference>
<dbReference type="InterPro" id="IPR029044">
    <property type="entry name" value="Nucleotide-diphossugar_trans"/>
</dbReference>
<dbReference type="Gene3D" id="3.90.550.10">
    <property type="entry name" value="Spore Coat Polysaccharide Biosynthesis Protein SpsA, Chain A"/>
    <property type="match status" value="1"/>
</dbReference>
<keyword evidence="2" id="KW-0808">Transferase</keyword>
<protein>
    <submittedName>
        <fullName evidence="2">Glycosyl transferase family 2</fullName>
    </submittedName>
</protein>
<name>A0A0G1IPU9_9BACT</name>
<comment type="caution">
    <text evidence="2">The sequence shown here is derived from an EMBL/GenBank/DDBJ whole genome shotgun (WGS) entry which is preliminary data.</text>
</comment>
<accession>A0A0G1IPU9</accession>
<evidence type="ECO:0000259" key="1">
    <source>
        <dbReference type="Pfam" id="PF00535"/>
    </source>
</evidence>
<dbReference type="SUPFAM" id="SSF53448">
    <property type="entry name" value="Nucleotide-diphospho-sugar transferases"/>
    <property type="match status" value="1"/>
</dbReference>
<dbReference type="AlphaFoldDB" id="A0A0G1IPU9"/>
<dbReference type="InterPro" id="IPR050834">
    <property type="entry name" value="Glycosyltransf_2"/>
</dbReference>
<dbReference type="PANTHER" id="PTHR43685:SF11">
    <property type="entry name" value="GLYCOSYLTRANSFERASE TAGX-RELATED"/>
    <property type="match status" value="1"/>
</dbReference>
<dbReference type="CDD" id="cd06433">
    <property type="entry name" value="GT_2_WfgS_like"/>
    <property type="match status" value="1"/>
</dbReference>
<reference evidence="2 3" key="1">
    <citation type="journal article" date="2015" name="Nature">
        <title>rRNA introns, odd ribosomes, and small enigmatic genomes across a large radiation of phyla.</title>
        <authorList>
            <person name="Brown C.T."/>
            <person name="Hug L.A."/>
            <person name="Thomas B.C."/>
            <person name="Sharon I."/>
            <person name="Castelle C.J."/>
            <person name="Singh A."/>
            <person name="Wilkins M.J."/>
            <person name="Williams K.H."/>
            <person name="Banfield J.F."/>
        </authorList>
    </citation>
    <scope>NUCLEOTIDE SEQUENCE [LARGE SCALE GENOMIC DNA]</scope>
</reference>
<proteinExistence type="predicted"/>
<evidence type="ECO:0000313" key="3">
    <source>
        <dbReference type="Proteomes" id="UP000034521"/>
    </source>
</evidence>
<dbReference type="EMBL" id="LCIQ01000004">
    <property type="protein sequence ID" value="KKT61406.1"/>
    <property type="molecule type" value="Genomic_DNA"/>
</dbReference>
<sequence>MKIPRISIITPSLNQRRFIARTIESVCAQDYPNIEYIVMDGGSTDGTVDILKNGKWKMENGKKNILFRWVSEKDNGQADAINTGLRKATGDIVGYLNSDDYYEPGAIRKVMEIFQKDKAVQWLTGDCRIVNEKGNEIERCIRFYKKAWRHIPLQYALPVLNPIAQPSTFWRKRVMDTLGTFKQTLTYAFDYDYWIRLSKQYPLTVLPDTLSCFRIHKKSKGGSDYRLQFEEEMRIAKHHFDNPILLRLHRAHAKLTIWTYNRIK</sequence>
<gene>
    <name evidence="2" type="ORF">UW52_C0004G0018</name>
</gene>
<dbReference type="InterPro" id="IPR001173">
    <property type="entry name" value="Glyco_trans_2-like"/>
</dbReference>